<feature type="region of interest" description="Disordered" evidence="3">
    <location>
        <begin position="277"/>
        <end position="296"/>
    </location>
</feature>
<dbReference type="InterPro" id="IPR018511">
    <property type="entry name" value="Hemolysin-typ_Ca-bd_CS"/>
</dbReference>
<name>A0A1G5PIH4_9RHOB</name>
<evidence type="ECO:0000259" key="4">
    <source>
        <dbReference type="Pfam" id="PF00188"/>
    </source>
</evidence>
<feature type="domain" description="SCP" evidence="4">
    <location>
        <begin position="12"/>
        <end position="142"/>
    </location>
</feature>
<dbReference type="PANTHER" id="PTHR38340">
    <property type="entry name" value="S-LAYER PROTEIN"/>
    <property type="match status" value="1"/>
</dbReference>
<feature type="compositionally biased region" description="Polar residues" evidence="3">
    <location>
        <begin position="156"/>
        <end position="177"/>
    </location>
</feature>
<dbReference type="SUPFAM" id="SSF51120">
    <property type="entry name" value="beta-Roll"/>
    <property type="match status" value="2"/>
</dbReference>
<keyword evidence="2" id="KW-0964">Secreted</keyword>
<organism evidence="5 6">
    <name type="scientific">Epibacterium ulvae</name>
    <dbReference type="NCBI Taxonomy" id="1156985"/>
    <lineage>
        <taxon>Bacteria</taxon>
        <taxon>Pseudomonadati</taxon>
        <taxon>Pseudomonadota</taxon>
        <taxon>Alphaproteobacteria</taxon>
        <taxon>Rhodobacterales</taxon>
        <taxon>Roseobacteraceae</taxon>
        <taxon>Epibacterium</taxon>
    </lineage>
</organism>
<dbReference type="Pfam" id="PF00188">
    <property type="entry name" value="CAP"/>
    <property type="match status" value="1"/>
</dbReference>
<dbReference type="AlphaFoldDB" id="A0A1G5PIH4"/>
<evidence type="ECO:0000313" key="6">
    <source>
        <dbReference type="Proteomes" id="UP000198767"/>
    </source>
</evidence>
<dbReference type="InterPro" id="IPR035940">
    <property type="entry name" value="CAP_sf"/>
</dbReference>
<dbReference type="Gene3D" id="2.150.10.10">
    <property type="entry name" value="Serralysin-like metalloprotease, C-terminal"/>
    <property type="match status" value="3"/>
</dbReference>
<dbReference type="CDD" id="cd05379">
    <property type="entry name" value="CAP_bacterial"/>
    <property type="match status" value="1"/>
</dbReference>
<dbReference type="STRING" id="1156985.SAMN04488118_10140"/>
<dbReference type="Pfam" id="PF00353">
    <property type="entry name" value="HemolysinCabind"/>
    <property type="match status" value="3"/>
</dbReference>
<evidence type="ECO:0000256" key="2">
    <source>
        <dbReference type="ARBA" id="ARBA00022525"/>
    </source>
</evidence>
<proteinExistence type="predicted"/>
<reference evidence="5 6" key="1">
    <citation type="submission" date="2016-10" db="EMBL/GenBank/DDBJ databases">
        <authorList>
            <person name="de Groot N.N."/>
        </authorList>
    </citation>
    <scope>NUCLEOTIDE SEQUENCE [LARGE SCALE GENOMIC DNA]</scope>
    <source>
        <strain evidence="5 6">U95</strain>
    </source>
</reference>
<feature type="region of interest" description="Disordered" evidence="3">
    <location>
        <begin position="153"/>
        <end position="260"/>
    </location>
</feature>
<evidence type="ECO:0000256" key="3">
    <source>
        <dbReference type="SAM" id="MobiDB-lite"/>
    </source>
</evidence>
<gene>
    <name evidence="5" type="ORF">SAMN04488118_10140</name>
</gene>
<sequence>MGIADTYERQMLDLINAERRANGLNELQLEVQLNAAAADHSIWQLEQNVFSHTGAGGSSAGDRIEQAGFDFTGRWSWAENLAWQSLRGDPGLSDDVIDLHNALMNSPGHRANILDPNVTYIGIGIELGEFNGHDAIIVTQNFARTAAEVMLDTGESPDTGTAAQPETAPTSPQQTETLAEDTESASADTPPETTDRTDQIELTAAGQVNGRGGNDVLRGSMEDDQLNGGTGADRLFGRGGDDSLAGDAGHDRLFGGGGADTLEGGAGQDLLKGGASADILDGGNGSDRLRGGRGDDSLEGDAGADLLFGDAGRDLLQGGSGNDRLFGGKGSDSLSGGDDNDQLRGGQGADTLEGGIGADTFYFSPGQDQVTDFDQSEGDLINLGSANGVSSFADLIANHITQDGADLLITSEDGHSLRLLNTDLASLSSSDFIF</sequence>
<dbReference type="SUPFAM" id="SSF55797">
    <property type="entry name" value="PR-1-like"/>
    <property type="match status" value="1"/>
</dbReference>
<dbReference type="InterPro" id="IPR001343">
    <property type="entry name" value="Hemolysn_Ca-bd"/>
</dbReference>
<dbReference type="Proteomes" id="UP000198767">
    <property type="component" value="Unassembled WGS sequence"/>
</dbReference>
<evidence type="ECO:0000313" key="5">
    <source>
        <dbReference type="EMBL" id="SCZ49302.1"/>
    </source>
</evidence>
<dbReference type="GO" id="GO:0005576">
    <property type="term" value="C:extracellular region"/>
    <property type="evidence" value="ECO:0007669"/>
    <property type="project" value="UniProtKB-SubCell"/>
</dbReference>
<evidence type="ECO:0000256" key="1">
    <source>
        <dbReference type="ARBA" id="ARBA00004613"/>
    </source>
</evidence>
<dbReference type="Gene3D" id="3.40.33.10">
    <property type="entry name" value="CAP"/>
    <property type="match status" value="1"/>
</dbReference>
<dbReference type="PANTHER" id="PTHR38340:SF1">
    <property type="entry name" value="S-LAYER PROTEIN"/>
    <property type="match status" value="1"/>
</dbReference>
<dbReference type="GO" id="GO:0005509">
    <property type="term" value="F:calcium ion binding"/>
    <property type="evidence" value="ECO:0007669"/>
    <property type="project" value="InterPro"/>
</dbReference>
<feature type="region of interest" description="Disordered" evidence="3">
    <location>
        <begin position="319"/>
        <end position="350"/>
    </location>
</feature>
<dbReference type="InterPro" id="IPR014044">
    <property type="entry name" value="CAP_dom"/>
</dbReference>
<dbReference type="OrthoDB" id="419320at2"/>
<keyword evidence="6" id="KW-1185">Reference proteome</keyword>
<dbReference type="PROSITE" id="PS00330">
    <property type="entry name" value="HEMOLYSIN_CALCIUM"/>
    <property type="match status" value="2"/>
</dbReference>
<dbReference type="PRINTS" id="PR00313">
    <property type="entry name" value="CABNDNGRPT"/>
</dbReference>
<comment type="subcellular location">
    <subcellularLocation>
        <location evidence="1">Secreted</location>
    </subcellularLocation>
</comment>
<dbReference type="EMBL" id="FMWG01000001">
    <property type="protein sequence ID" value="SCZ49302.1"/>
    <property type="molecule type" value="Genomic_DNA"/>
</dbReference>
<dbReference type="RefSeq" id="WP_090214511.1">
    <property type="nucleotide sequence ID" value="NZ_FMWG01000001.1"/>
</dbReference>
<feature type="compositionally biased region" description="Basic and acidic residues" evidence="3">
    <location>
        <begin position="287"/>
        <end position="296"/>
    </location>
</feature>
<dbReference type="InterPro" id="IPR011049">
    <property type="entry name" value="Serralysin-like_metalloprot_C"/>
</dbReference>
<dbReference type="InterPro" id="IPR050557">
    <property type="entry name" value="RTX_toxin/Mannuronan_C5-epim"/>
</dbReference>
<protein>
    <submittedName>
        <fullName evidence="5">Hemolysin-type calcium-binding repeat-containing protein</fullName>
    </submittedName>
</protein>
<accession>A0A1G5PIH4</accession>